<gene>
    <name evidence="2" type="ORF">A3J19_03475</name>
</gene>
<dbReference type="Proteomes" id="UP000176578">
    <property type="component" value="Unassembled WGS sequence"/>
</dbReference>
<sequence length="165" mass="17588">MNDKKIIIGLIVLTVLILGGGIFVLSSTGATPAKITASQNAKVEIPEKTFDWGNIPYSGEKATKTFTIKNNGTGVLQISAIKTSCTCTKAQVSIDGKTSPYFNMHATSGWVGEIPPGKQAQLLVIFDQTFHGPTGIGPVERLVSIETNDIQNPKIEFSLKGVVVK</sequence>
<dbReference type="PANTHER" id="PTHR37833:SF1">
    <property type="entry name" value="SIGNAL PEPTIDE PROTEIN"/>
    <property type="match status" value="1"/>
</dbReference>
<organism evidence="2 3">
    <name type="scientific">Candidatus Daviesbacteria bacterium RIFCSPLOWO2_02_FULL_41_8</name>
    <dbReference type="NCBI Taxonomy" id="1797798"/>
    <lineage>
        <taxon>Bacteria</taxon>
        <taxon>Candidatus Daviesiibacteriota</taxon>
    </lineage>
</organism>
<protein>
    <recommendedName>
        <fullName evidence="4">DUF1573 domain-containing protein</fullName>
    </recommendedName>
</protein>
<dbReference type="EMBL" id="MFDZ01000067">
    <property type="protein sequence ID" value="OGE76963.1"/>
    <property type="molecule type" value="Genomic_DNA"/>
</dbReference>
<accession>A0A1F5NH98</accession>
<keyword evidence="1" id="KW-1133">Transmembrane helix</keyword>
<comment type="caution">
    <text evidence="2">The sequence shown here is derived from an EMBL/GenBank/DDBJ whole genome shotgun (WGS) entry which is preliminary data.</text>
</comment>
<dbReference type="Pfam" id="PF07610">
    <property type="entry name" value="DUF1573"/>
    <property type="match status" value="1"/>
</dbReference>
<dbReference type="InterPro" id="IPR011467">
    <property type="entry name" value="DUF1573"/>
</dbReference>
<keyword evidence="1" id="KW-0472">Membrane</keyword>
<dbReference type="PANTHER" id="PTHR37833">
    <property type="entry name" value="LIPOPROTEIN-RELATED"/>
    <property type="match status" value="1"/>
</dbReference>
<evidence type="ECO:0000313" key="2">
    <source>
        <dbReference type="EMBL" id="OGE76963.1"/>
    </source>
</evidence>
<name>A0A1F5NH98_9BACT</name>
<proteinExistence type="predicted"/>
<keyword evidence="1" id="KW-0812">Transmembrane</keyword>
<evidence type="ECO:0000256" key="1">
    <source>
        <dbReference type="SAM" id="Phobius"/>
    </source>
</evidence>
<evidence type="ECO:0000313" key="3">
    <source>
        <dbReference type="Proteomes" id="UP000176578"/>
    </source>
</evidence>
<dbReference type="Gene3D" id="2.60.40.10">
    <property type="entry name" value="Immunoglobulins"/>
    <property type="match status" value="1"/>
</dbReference>
<reference evidence="2 3" key="1">
    <citation type="journal article" date="2016" name="Nat. Commun.">
        <title>Thousands of microbial genomes shed light on interconnected biogeochemical processes in an aquifer system.</title>
        <authorList>
            <person name="Anantharaman K."/>
            <person name="Brown C.T."/>
            <person name="Hug L.A."/>
            <person name="Sharon I."/>
            <person name="Castelle C.J."/>
            <person name="Probst A.J."/>
            <person name="Thomas B.C."/>
            <person name="Singh A."/>
            <person name="Wilkins M.J."/>
            <person name="Karaoz U."/>
            <person name="Brodie E.L."/>
            <person name="Williams K.H."/>
            <person name="Hubbard S.S."/>
            <person name="Banfield J.F."/>
        </authorList>
    </citation>
    <scope>NUCLEOTIDE SEQUENCE [LARGE SCALE GENOMIC DNA]</scope>
</reference>
<dbReference type="InterPro" id="IPR013783">
    <property type="entry name" value="Ig-like_fold"/>
</dbReference>
<evidence type="ECO:0008006" key="4">
    <source>
        <dbReference type="Google" id="ProtNLM"/>
    </source>
</evidence>
<feature type="transmembrane region" description="Helical" evidence="1">
    <location>
        <begin position="6"/>
        <end position="25"/>
    </location>
</feature>
<dbReference type="AlphaFoldDB" id="A0A1F5NH98"/>